<proteinExistence type="predicted"/>
<reference evidence="1" key="2">
    <citation type="submission" date="2020-09" db="EMBL/GenBank/DDBJ databases">
        <authorList>
            <person name="Sun Q."/>
            <person name="Ohkuma M."/>
        </authorList>
    </citation>
    <scope>NUCLEOTIDE SEQUENCE</scope>
    <source>
        <strain evidence="1">JCM 4122</strain>
    </source>
</reference>
<protein>
    <submittedName>
        <fullName evidence="1">Uncharacterized protein</fullName>
    </submittedName>
</protein>
<dbReference type="EMBL" id="BNBE01000001">
    <property type="protein sequence ID" value="GHF77088.1"/>
    <property type="molecule type" value="Genomic_DNA"/>
</dbReference>
<comment type="caution">
    <text evidence="1">The sequence shown here is derived from an EMBL/GenBank/DDBJ whole genome shotgun (WGS) entry which is preliminary data.</text>
</comment>
<evidence type="ECO:0000313" key="2">
    <source>
        <dbReference type="Proteomes" id="UP000632849"/>
    </source>
</evidence>
<name>A0A919EGP9_STRFL</name>
<dbReference type="Proteomes" id="UP000632849">
    <property type="component" value="Unassembled WGS sequence"/>
</dbReference>
<dbReference type="RefSeq" id="WP_190040418.1">
    <property type="nucleotide sequence ID" value="NZ_BNBE01000001.1"/>
</dbReference>
<evidence type="ECO:0000313" key="1">
    <source>
        <dbReference type="EMBL" id="GHF77088.1"/>
    </source>
</evidence>
<keyword evidence="2" id="KW-1185">Reference proteome</keyword>
<gene>
    <name evidence="1" type="ORF">GCM10017667_00470</name>
</gene>
<dbReference type="AlphaFoldDB" id="A0A919EGP9"/>
<accession>A0A919EGP9</accession>
<sequence length="110" mass="12120">MTTKKPAGREVVSLDSLAAQKREALPEATTFELRGVEFTLEPFHTLPMNLQERMKGPDDYLGIVRVALGADKIKEMVDAGYEIVDLNLIAEEWMRRSGIEPGESPASSAS</sequence>
<organism evidence="1 2">
    <name type="scientific">Streptomyces filamentosus</name>
    <name type="common">Streptomyces roseosporus</name>
    <dbReference type="NCBI Taxonomy" id="67294"/>
    <lineage>
        <taxon>Bacteria</taxon>
        <taxon>Bacillati</taxon>
        <taxon>Actinomycetota</taxon>
        <taxon>Actinomycetes</taxon>
        <taxon>Kitasatosporales</taxon>
        <taxon>Streptomycetaceae</taxon>
        <taxon>Streptomyces</taxon>
    </lineage>
</organism>
<reference evidence="1" key="1">
    <citation type="journal article" date="2014" name="Int. J. Syst. Evol. Microbiol.">
        <title>Complete genome sequence of Corynebacterium casei LMG S-19264T (=DSM 44701T), isolated from a smear-ripened cheese.</title>
        <authorList>
            <consortium name="US DOE Joint Genome Institute (JGI-PGF)"/>
            <person name="Walter F."/>
            <person name="Albersmeier A."/>
            <person name="Kalinowski J."/>
            <person name="Ruckert C."/>
        </authorList>
    </citation>
    <scope>NUCLEOTIDE SEQUENCE</scope>
    <source>
        <strain evidence="1">JCM 4122</strain>
    </source>
</reference>